<dbReference type="EMBL" id="PDCJ01000001">
    <property type="protein sequence ID" value="PEG31553.1"/>
    <property type="molecule type" value="Genomic_DNA"/>
</dbReference>
<name>A0A2A7MJA3_9CLOT</name>
<keyword evidence="1" id="KW-0812">Transmembrane</keyword>
<evidence type="ECO:0000313" key="3">
    <source>
        <dbReference type="Proteomes" id="UP000220840"/>
    </source>
</evidence>
<organism evidence="2 3">
    <name type="scientific">Clostridium neonatale</name>
    <dbReference type="NCBI Taxonomy" id="137838"/>
    <lineage>
        <taxon>Bacteria</taxon>
        <taxon>Bacillati</taxon>
        <taxon>Bacillota</taxon>
        <taxon>Clostridia</taxon>
        <taxon>Eubacteriales</taxon>
        <taxon>Clostridiaceae</taxon>
        <taxon>Clostridium</taxon>
    </lineage>
</organism>
<accession>A0A2A7MJA3</accession>
<keyword evidence="3" id="KW-1185">Reference proteome</keyword>
<keyword evidence="1" id="KW-0472">Membrane</keyword>
<feature type="transmembrane region" description="Helical" evidence="1">
    <location>
        <begin position="110"/>
        <end position="131"/>
    </location>
</feature>
<dbReference type="STRING" id="137838.GCA_001458595_02983"/>
<feature type="transmembrane region" description="Helical" evidence="1">
    <location>
        <begin position="70"/>
        <end position="89"/>
    </location>
</feature>
<evidence type="ECO:0000256" key="1">
    <source>
        <dbReference type="SAM" id="Phobius"/>
    </source>
</evidence>
<gene>
    <name evidence="2" type="ORF">CQ394_07570</name>
</gene>
<keyword evidence="1" id="KW-1133">Transmembrane helix</keyword>
<proteinExistence type="predicted"/>
<sequence length="183" mass="21552">MIKINNKFLKFIIYVSFAFTLFLMEATSVGEIGLKKYSSSFEIFDMMFKYSSDYVYSALSALTEQGIHHYVRLLFVDFIFIISFCYVQYDLTKIIVRKVKERYKIIFGFALLRAACDMIENLFLLIILFNYPARINYLVFLSSTFTSIKFIAGDFWIISIILIMFLNLFKKKSKKYIGIKEGE</sequence>
<dbReference type="RefSeq" id="WP_058295708.1">
    <property type="nucleotide sequence ID" value="NZ_CAMRXJ010000075.1"/>
</dbReference>
<dbReference type="AlphaFoldDB" id="A0A2A7MJA3"/>
<reference evidence="2 3" key="1">
    <citation type="submission" date="2017-10" db="EMBL/GenBank/DDBJ databases">
        <title>Effective Description of Clostridium neonatale sp. nov. linked to necrotizing enterocolitis in neonates and a clarification of species assignable to the genus Clostridium (Prazmowski 1880) emend. Lawson and Rainey 2016.</title>
        <authorList>
            <person name="Bernard K."/>
            <person name="Burdz T."/>
            <person name="Wiebe D."/>
            <person name="Balcewich B."/>
            <person name="Alfa M."/>
            <person name="Bernier A.-M."/>
        </authorList>
    </citation>
    <scope>NUCLEOTIDE SEQUENCE [LARGE SCALE GENOMIC DNA]</scope>
    <source>
        <strain evidence="2 3">LCDC99A005</strain>
    </source>
</reference>
<dbReference type="Proteomes" id="UP000220840">
    <property type="component" value="Unassembled WGS sequence"/>
</dbReference>
<comment type="caution">
    <text evidence="2">The sequence shown here is derived from an EMBL/GenBank/DDBJ whole genome shotgun (WGS) entry which is preliminary data.</text>
</comment>
<feature type="transmembrane region" description="Helical" evidence="1">
    <location>
        <begin position="12"/>
        <end position="34"/>
    </location>
</feature>
<evidence type="ECO:0000313" key="2">
    <source>
        <dbReference type="EMBL" id="PEG31553.1"/>
    </source>
</evidence>
<feature type="transmembrane region" description="Helical" evidence="1">
    <location>
        <begin position="151"/>
        <end position="169"/>
    </location>
</feature>
<protein>
    <submittedName>
        <fullName evidence="2">Uncharacterized protein</fullName>
    </submittedName>
</protein>